<dbReference type="PANTHER" id="PTHR23022:SF135">
    <property type="entry name" value="SI:DKEY-77F5.3"/>
    <property type="match status" value="1"/>
</dbReference>
<protein>
    <submittedName>
        <fullName evidence="2">Transposable element Tc3 transposase</fullName>
    </submittedName>
</protein>
<dbReference type="InterPro" id="IPR036397">
    <property type="entry name" value="RNaseH_sf"/>
</dbReference>
<evidence type="ECO:0000313" key="2">
    <source>
        <dbReference type="EMBL" id="KAA8495184.1"/>
    </source>
</evidence>
<dbReference type="Pfam" id="PF13358">
    <property type="entry name" value="DDE_3"/>
    <property type="match status" value="1"/>
</dbReference>
<dbReference type="OMA" id="RAWARIY"/>
<dbReference type="Gene3D" id="3.30.420.10">
    <property type="entry name" value="Ribonuclease H-like superfamily/Ribonuclease H"/>
    <property type="match status" value="1"/>
</dbReference>
<evidence type="ECO:0000313" key="3">
    <source>
        <dbReference type="Proteomes" id="UP000324585"/>
    </source>
</evidence>
<dbReference type="GO" id="GO:0003676">
    <property type="term" value="F:nucleic acid binding"/>
    <property type="evidence" value="ECO:0007669"/>
    <property type="project" value="InterPro"/>
</dbReference>
<dbReference type="PANTHER" id="PTHR23022">
    <property type="entry name" value="TRANSPOSABLE ELEMENT-RELATED"/>
    <property type="match status" value="1"/>
</dbReference>
<accession>A0A5J4YWV7</accession>
<dbReference type="EMBL" id="VRMN01000004">
    <property type="protein sequence ID" value="KAA8495184.1"/>
    <property type="molecule type" value="Genomic_DNA"/>
</dbReference>
<evidence type="ECO:0000259" key="1">
    <source>
        <dbReference type="Pfam" id="PF13358"/>
    </source>
</evidence>
<reference evidence="3" key="1">
    <citation type="journal article" date="2019" name="Nat. Commun.">
        <title>Expansion of phycobilisome linker gene families in mesophilic red algae.</title>
        <authorList>
            <person name="Lee J."/>
            <person name="Kim D."/>
            <person name="Bhattacharya D."/>
            <person name="Yoon H.S."/>
        </authorList>
    </citation>
    <scope>NUCLEOTIDE SEQUENCE [LARGE SCALE GENOMIC DNA]</scope>
    <source>
        <strain evidence="3">CCMP 1328</strain>
    </source>
</reference>
<dbReference type="InterPro" id="IPR052338">
    <property type="entry name" value="Transposase_5"/>
</dbReference>
<dbReference type="AlphaFoldDB" id="A0A5J4YWV7"/>
<dbReference type="OrthoDB" id="6776985at2759"/>
<feature type="domain" description="Tc1-like transposase DDE" evidence="1">
    <location>
        <begin position="159"/>
        <end position="288"/>
    </location>
</feature>
<sequence length="288" mass="32348">MKVERRGSSATVTTKFVAQNGYGTLCGSEISRKSSIQSKRQSVDPSQLVKSSILTLRGARLALQKYANVNALKLTEAVKTKIYNIAKLPTIHAARQLQAALRICGAKPIQSLTTIIKAVSDTYAYRKIPACPPLTLNRKLKRLAWARHHQLEQTNWAAIVFTDEKKFNLDGPDGFHKTWVERAADVLDIWSRHSSAGGCMVWGEISARGKIHLHFIEGLFTAAKYVSMLRENNVLSRCRQMVGPNMVFQQDNAPVHTSRLVKNFMNDENVELLDWPAYSPDFNIIENL</sequence>
<organism evidence="2 3">
    <name type="scientific">Porphyridium purpureum</name>
    <name type="common">Red alga</name>
    <name type="synonym">Porphyridium cruentum</name>
    <dbReference type="NCBI Taxonomy" id="35688"/>
    <lineage>
        <taxon>Eukaryota</taxon>
        <taxon>Rhodophyta</taxon>
        <taxon>Bangiophyceae</taxon>
        <taxon>Porphyridiales</taxon>
        <taxon>Porphyridiaceae</taxon>
        <taxon>Porphyridium</taxon>
    </lineage>
</organism>
<dbReference type="Proteomes" id="UP000324585">
    <property type="component" value="Unassembled WGS sequence"/>
</dbReference>
<gene>
    <name evidence="2" type="ORF">FVE85_3425</name>
</gene>
<comment type="caution">
    <text evidence="2">The sequence shown here is derived from an EMBL/GenBank/DDBJ whole genome shotgun (WGS) entry which is preliminary data.</text>
</comment>
<name>A0A5J4YWV7_PORPP</name>
<proteinExistence type="predicted"/>
<keyword evidence="3" id="KW-1185">Reference proteome</keyword>
<dbReference type="InterPro" id="IPR038717">
    <property type="entry name" value="Tc1-like_DDE_dom"/>
</dbReference>